<dbReference type="OrthoDB" id="9768783at2"/>
<evidence type="ECO:0000256" key="1">
    <source>
        <dbReference type="ARBA" id="ARBA00004127"/>
    </source>
</evidence>
<keyword evidence="4 7" id="KW-1133">Transmembrane helix</keyword>
<dbReference type="GO" id="GO:0022857">
    <property type="term" value="F:transmembrane transporter activity"/>
    <property type="evidence" value="ECO:0007669"/>
    <property type="project" value="InterPro"/>
</dbReference>
<protein>
    <submittedName>
        <fullName evidence="9">MFS transporter</fullName>
    </submittedName>
</protein>
<dbReference type="GO" id="GO:0012505">
    <property type="term" value="C:endomembrane system"/>
    <property type="evidence" value="ECO:0007669"/>
    <property type="project" value="UniProtKB-SubCell"/>
</dbReference>
<feature type="transmembrane region" description="Helical" evidence="7">
    <location>
        <begin position="21"/>
        <end position="43"/>
    </location>
</feature>
<feature type="transmembrane region" description="Helical" evidence="7">
    <location>
        <begin position="137"/>
        <end position="159"/>
    </location>
</feature>
<feature type="transmembrane region" description="Helical" evidence="7">
    <location>
        <begin position="391"/>
        <end position="413"/>
    </location>
</feature>
<dbReference type="AlphaFoldDB" id="A0A3E1EXP3"/>
<feature type="transmembrane region" description="Helical" evidence="7">
    <location>
        <begin position="353"/>
        <end position="370"/>
    </location>
</feature>
<feature type="transmembrane region" description="Helical" evidence="7">
    <location>
        <begin position="204"/>
        <end position="222"/>
    </location>
</feature>
<dbReference type="InterPro" id="IPR020846">
    <property type="entry name" value="MFS_dom"/>
</dbReference>
<feature type="transmembrane region" description="Helical" evidence="7">
    <location>
        <begin position="329"/>
        <end position="347"/>
    </location>
</feature>
<dbReference type="PANTHER" id="PTHR23519:SF1">
    <property type="entry name" value="AUTOPHAGY-RELATED PROTEIN 22"/>
    <property type="match status" value="1"/>
</dbReference>
<feature type="region of interest" description="Disordered" evidence="6">
    <location>
        <begin position="445"/>
        <end position="468"/>
    </location>
</feature>
<name>A0A3E1EXP3_9FLAO</name>
<keyword evidence="10" id="KW-1185">Reference proteome</keyword>
<comment type="subcellular location">
    <subcellularLocation>
        <location evidence="1">Endomembrane system</location>
        <topology evidence="1">Multi-pass membrane protein</topology>
    </subcellularLocation>
</comment>
<keyword evidence="2" id="KW-0813">Transport</keyword>
<feature type="compositionally biased region" description="Basic and acidic residues" evidence="6">
    <location>
        <begin position="457"/>
        <end position="468"/>
    </location>
</feature>
<dbReference type="PROSITE" id="PS50850">
    <property type="entry name" value="MFS"/>
    <property type="match status" value="1"/>
</dbReference>
<evidence type="ECO:0000256" key="4">
    <source>
        <dbReference type="ARBA" id="ARBA00022989"/>
    </source>
</evidence>
<evidence type="ECO:0000313" key="10">
    <source>
        <dbReference type="Proteomes" id="UP000257127"/>
    </source>
</evidence>
<feature type="transmembrane region" description="Helical" evidence="7">
    <location>
        <begin position="179"/>
        <end position="198"/>
    </location>
</feature>
<comment type="caution">
    <text evidence="9">The sequence shown here is derived from an EMBL/GenBank/DDBJ whole genome shotgun (WGS) entry which is preliminary data.</text>
</comment>
<evidence type="ECO:0000256" key="2">
    <source>
        <dbReference type="ARBA" id="ARBA00022448"/>
    </source>
</evidence>
<evidence type="ECO:0000259" key="8">
    <source>
        <dbReference type="PROSITE" id="PS50850"/>
    </source>
</evidence>
<evidence type="ECO:0000256" key="5">
    <source>
        <dbReference type="ARBA" id="ARBA00023136"/>
    </source>
</evidence>
<feature type="transmembrane region" description="Helical" evidence="7">
    <location>
        <begin position="80"/>
        <end position="100"/>
    </location>
</feature>
<feature type="transmembrane region" description="Helical" evidence="7">
    <location>
        <begin position="297"/>
        <end position="317"/>
    </location>
</feature>
<feature type="transmembrane region" description="Helical" evidence="7">
    <location>
        <begin position="112"/>
        <end position="131"/>
    </location>
</feature>
<dbReference type="PANTHER" id="PTHR23519">
    <property type="entry name" value="AUTOPHAGY-RELATED PROTEIN 22"/>
    <property type="match status" value="1"/>
</dbReference>
<keyword evidence="5 7" id="KW-0472">Membrane</keyword>
<proteinExistence type="predicted"/>
<dbReference type="InterPro" id="IPR050495">
    <property type="entry name" value="ATG22/LtaA_families"/>
</dbReference>
<dbReference type="Proteomes" id="UP000257127">
    <property type="component" value="Unassembled WGS sequence"/>
</dbReference>
<sequence>MEKETVKHSLKGNQRVIKGWIFYDWANSVYNLVISSAIFPVFYANITESHYLKKVGREKLLPDENVMIDFFGISLSNSVLFSYVLAASFLLVSVLSPLLSGIADISGNKKRFMQFFCYLGAFSSISLYWFDPANIEWGMLSIFLASIGFWNSLVFYNAFLPEIAEPKQHDNISARGFSMGYFGSMLLLVICLAMIMLGDAAYTKYSFVLVGLWWMGFAQFTFRRLPHNIYKRDVNSGYIFKGVTELKSVFKEFRQTKRLQRYLLSFFFFNTGVQTVMLMAVVFAKKEIEWGEGGGDANLIIAILLIQILGAAGAYLMSFISSKIGNLKTLIFVVIGWMLLCIWAYWIKSPVEFYFLAAGIGLVMGGVQALSRSTYSKFLPTTEDHASYFSFYDVAEKLGIVLGLFFFGFMEYMTGNLRASVLSIVGFFAIGLVLLILVPRKESAKGRKALSKRRLQKLKEKEAESRVK</sequence>
<evidence type="ECO:0000256" key="7">
    <source>
        <dbReference type="SAM" id="Phobius"/>
    </source>
</evidence>
<accession>A0A3E1EXP3</accession>
<dbReference type="Pfam" id="PF11700">
    <property type="entry name" value="ATG22"/>
    <property type="match status" value="1"/>
</dbReference>
<dbReference type="EMBL" id="QURB01000004">
    <property type="protein sequence ID" value="RFC54321.1"/>
    <property type="molecule type" value="Genomic_DNA"/>
</dbReference>
<dbReference type="SUPFAM" id="SSF103473">
    <property type="entry name" value="MFS general substrate transporter"/>
    <property type="match status" value="1"/>
</dbReference>
<dbReference type="Gene3D" id="1.20.1250.20">
    <property type="entry name" value="MFS general substrate transporter like domains"/>
    <property type="match status" value="1"/>
</dbReference>
<dbReference type="RefSeq" id="WP_116880722.1">
    <property type="nucleotide sequence ID" value="NZ_QURB01000004.1"/>
</dbReference>
<dbReference type="InterPro" id="IPR024671">
    <property type="entry name" value="Atg22-like"/>
</dbReference>
<feature type="compositionally biased region" description="Basic residues" evidence="6">
    <location>
        <begin position="446"/>
        <end position="456"/>
    </location>
</feature>
<evidence type="ECO:0000313" key="9">
    <source>
        <dbReference type="EMBL" id="RFC54321.1"/>
    </source>
</evidence>
<evidence type="ECO:0000256" key="6">
    <source>
        <dbReference type="SAM" id="MobiDB-lite"/>
    </source>
</evidence>
<feature type="domain" description="Major facilitator superfamily (MFS) profile" evidence="8">
    <location>
        <begin position="260"/>
        <end position="468"/>
    </location>
</feature>
<gene>
    <name evidence="9" type="ORF">DXU93_07790</name>
</gene>
<keyword evidence="3 7" id="KW-0812">Transmembrane</keyword>
<reference evidence="9 10" key="1">
    <citation type="submission" date="2018-08" db="EMBL/GenBank/DDBJ databases">
        <title>The draft genome squence of Brumimicrobium sp. N62.</title>
        <authorList>
            <person name="Du Z.-J."/>
            <person name="Luo H.-R."/>
        </authorList>
    </citation>
    <scope>NUCLEOTIDE SEQUENCE [LARGE SCALE GENOMIC DNA]</scope>
    <source>
        <strain evidence="9 10">N62</strain>
    </source>
</reference>
<dbReference type="InterPro" id="IPR036259">
    <property type="entry name" value="MFS_trans_sf"/>
</dbReference>
<feature type="transmembrane region" description="Helical" evidence="7">
    <location>
        <begin position="262"/>
        <end position="285"/>
    </location>
</feature>
<evidence type="ECO:0000256" key="3">
    <source>
        <dbReference type="ARBA" id="ARBA00022692"/>
    </source>
</evidence>
<feature type="transmembrane region" description="Helical" evidence="7">
    <location>
        <begin position="419"/>
        <end position="438"/>
    </location>
</feature>
<organism evidence="9 10">
    <name type="scientific">Brumimicrobium aurantiacum</name>
    <dbReference type="NCBI Taxonomy" id="1737063"/>
    <lineage>
        <taxon>Bacteria</taxon>
        <taxon>Pseudomonadati</taxon>
        <taxon>Bacteroidota</taxon>
        <taxon>Flavobacteriia</taxon>
        <taxon>Flavobacteriales</taxon>
        <taxon>Crocinitomicaceae</taxon>
        <taxon>Brumimicrobium</taxon>
    </lineage>
</organism>